<name>A0ACC0UGY4_9AGAM</name>
<gene>
    <name evidence="1" type="ORF">F5148DRAFT_473455</name>
</gene>
<reference evidence="1" key="1">
    <citation type="submission" date="2021-03" db="EMBL/GenBank/DDBJ databases">
        <title>Evolutionary priming and transition to the ectomycorrhizal habit in an iconic lineage of mushroom-forming fungi: is preadaptation a requirement?</title>
        <authorList>
            <consortium name="DOE Joint Genome Institute"/>
            <person name="Looney B.P."/>
            <person name="Miyauchi S."/>
            <person name="Morin E."/>
            <person name="Drula E."/>
            <person name="Courty P.E."/>
            <person name="Chicoki N."/>
            <person name="Fauchery L."/>
            <person name="Kohler A."/>
            <person name="Kuo A."/>
            <person name="LaButti K."/>
            <person name="Pangilinan J."/>
            <person name="Lipzen A."/>
            <person name="Riley R."/>
            <person name="Andreopoulos W."/>
            <person name="He G."/>
            <person name="Johnson J."/>
            <person name="Barry K.W."/>
            <person name="Grigoriev I.V."/>
            <person name="Nagy L."/>
            <person name="Hibbett D."/>
            <person name="Henrissat B."/>
            <person name="Matheny P.B."/>
            <person name="Labbe J."/>
            <person name="Martin A.F."/>
        </authorList>
    </citation>
    <scope>NUCLEOTIDE SEQUENCE</scope>
    <source>
        <strain evidence="1">BPL698</strain>
    </source>
</reference>
<sequence length="54" mass="6187">MTKTGSIIAIFKRLGKGKVIYSHRMHTKTETKANTIACRGSWCKQGRWARHRGQ</sequence>
<organism evidence="1 2">
    <name type="scientific">Russula earlei</name>
    <dbReference type="NCBI Taxonomy" id="71964"/>
    <lineage>
        <taxon>Eukaryota</taxon>
        <taxon>Fungi</taxon>
        <taxon>Dikarya</taxon>
        <taxon>Basidiomycota</taxon>
        <taxon>Agaricomycotina</taxon>
        <taxon>Agaricomycetes</taxon>
        <taxon>Russulales</taxon>
        <taxon>Russulaceae</taxon>
        <taxon>Russula</taxon>
    </lineage>
</organism>
<keyword evidence="2" id="KW-1185">Reference proteome</keyword>
<evidence type="ECO:0000313" key="1">
    <source>
        <dbReference type="EMBL" id="KAI9510979.1"/>
    </source>
</evidence>
<proteinExistence type="predicted"/>
<protein>
    <submittedName>
        <fullName evidence="1">Uncharacterized protein</fullName>
    </submittedName>
</protein>
<accession>A0ACC0UGY4</accession>
<comment type="caution">
    <text evidence="1">The sequence shown here is derived from an EMBL/GenBank/DDBJ whole genome shotgun (WGS) entry which is preliminary data.</text>
</comment>
<evidence type="ECO:0000313" key="2">
    <source>
        <dbReference type="Proteomes" id="UP001207468"/>
    </source>
</evidence>
<dbReference type="Proteomes" id="UP001207468">
    <property type="component" value="Unassembled WGS sequence"/>
</dbReference>
<dbReference type="EMBL" id="JAGFNK010000030">
    <property type="protein sequence ID" value="KAI9510979.1"/>
    <property type="molecule type" value="Genomic_DNA"/>
</dbReference>